<dbReference type="STRING" id="150374.A0A0M8MZL9"/>
<dbReference type="Proteomes" id="UP000053831">
    <property type="component" value="Unassembled WGS sequence"/>
</dbReference>
<accession>A0A0M8MZL9</accession>
<dbReference type="AlphaFoldDB" id="A0A0M8MZL9"/>
<feature type="compositionally biased region" description="Low complexity" evidence="1">
    <location>
        <begin position="26"/>
        <end position="49"/>
    </location>
</feature>
<evidence type="ECO:0000313" key="3">
    <source>
        <dbReference type="Proteomes" id="UP000053831"/>
    </source>
</evidence>
<dbReference type="OrthoDB" id="5422351at2759"/>
<organism evidence="2 3">
    <name type="scientific">Escovopsis weberi</name>
    <dbReference type="NCBI Taxonomy" id="150374"/>
    <lineage>
        <taxon>Eukaryota</taxon>
        <taxon>Fungi</taxon>
        <taxon>Dikarya</taxon>
        <taxon>Ascomycota</taxon>
        <taxon>Pezizomycotina</taxon>
        <taxon>Sordariomycetes</taxon>
        <taxon>Hypocreomycetidae</taxon>
        <taxon>Hypocreales</taxon>
        <taxon>Hypocreaceae</taxon>
        <taxon>Escovopsis</taxon>
    </lineage>
</organism>
<feature type="region of interest" description="Disordered" evidence="1">
    <location>
        <begin position="1"/>
        <end position="198"/>
    </location>
</feature>
<gene>
    <name evidence="2" type="ORF">ESCO_004617</name>
</gene>
<evidence type="ECO:0000256" key="1">
    <source>
        <dbReference type="SAM" id="MobiDB-lite"/>
    </source>
</evidence>
<evidence type="ECO:0000313" key="2">
    <source>
        <dbReference type="EMBL" id="KOS16701.1"/>
    </source>
</evidence>
<feature type="compositionally biased region" description="Basic and acidic residues" evidence="1">
    <location>
        <begin position="108"/>
        <end position="122"/>
    </location>
</feature>
<comment type="caution">
    <text evidence="2">The sequence shown here is derived from an EMBL/GenBank/DDBJ whole genome shotgun (WGS) entry which is preliminary data.</text>
</comment>
<feature type="compositionally biased region" description="Acidic residues" evidence="1">
    <location>
        <begin position="140"/>
        <end position="154"/>
    </location>
</feature>
<feature type="compositionally biased region" description="Acidic residues" evidence="1">
    <location>
        <begin position="234"/>
        <end position="245"/>
    </location>
</feature>
<feature type="region of interest" description="Disordered" evidence="1">
    <location>
        <begin position="234"/>
        <end position="256"/>
    </location>
</feature>
<feature type="compositionally biased region" description="Polar residues" evidence="1">
    <location>
        <begin position="177"/>
        <end position="198"/>
    </location>
</feature>
<feature type="compositionally biased region" description="Polar residues" evidence="1">
    <location>
        <begin position="60"/>
        <end position="73"/>
    </location>
</feature>
<protein>
    <submittedName>
        <fullName evidence="2">Uncharacterized protein</fullName>
    </submittedName>
</protein>
<feature type="compositionally biased region" description="Low complexity" evidence="1">
    <location>
        <begin position="89"/>
        <end position="100"/>
    </location>
</feature>
<name>A0A0M8MZL9_ESCWE</name>
<sequence length="339" mass="36873">MNPEAKFSSPNPVPPAPSRPEHTRRAASASSLLRSRSPSRPASPAPSWRRLFERKRGRSSENVPQKRQFLNSYDSDDNAVVLPTRENDSASTSTTTLVSARGPPAREISPEALHRFLREDTGSRSGSGATERPTLKIPDAIDDIDADESDDEDNFAVSAVSESQSYLTRLSPPPFQRSASSDSISPTTTLSPVQRPAKTTNFMTKLGPRWSISLASGSSPTSEEELLPLYELNDVNDSEDNDDNDEHNGLAPCLDSPVSLRRQDTFRGYSLPRIGEETQKMPSPGQSFAGFESPDMIARTGSEMSNGSNFLGGHIDTGLDDFVSEMGWIVDVIGTISDN</sequence>
<proteinExistence type="predicted"/>
<reference evidence="2 3" key="1">
    <citation type="submission" date="2015-07" db="EMBL/GenBank/DDBJ databases">
        <title>The genome of the fungus Escovopsis weberi, a specialized disease agent of ant agriculture.</title>
        <authorList>
            <person name="de Man T.J."/>
            <person name="Stajich J.E."/>
            <person name="Kubicek C.P."/>
            <person name="Chenthamara K."/>
            <person name="Atanasova L."/>
            <person name="Druzhinina I.S."/>
            <person name="Birnbaum S."/>
            <person name="Barribeau S.M."/>
            <person name="Teiling C."/>
            <person name="Suen G."/>
            <person name="Currie C."/>
            <person name="Gerardo N.M."/>
        </authorList>
    </citation>
    <scope>NUCLEOTIDE SEQUENCE [LARGE SCALE GENOMIC DNA]</scope>
</reference>
<keyword evidence="3" id="KW-1185">Reference proteome</keyword>
<dbReference type="EMBL" id="LGSR01000029">
    <property type="protein sequence ID" value="KOS16701.1"/>
    <property type="molecule type" value="Genomic_DNA"/>
</dbReference>